<name>A0A835I0V8_9MAGN</name>
<accession>A0A835I0V8</accession>
<dbReference type="Gene3D" id="1.25.10.10">
    <property type="entry name" value="Leucine-rich Repeat Variant"/>
    <property type="match status" value="1"/>
</dbReference>
<gene>
    <name evidence="8" type="ORF">IFM89_009787</name>
</gene>
<evidence type="ECO:0000256" key="3">
    <source>
        <dbReference type="ARBA" id="ARBA00022763"/>
    </source>
</evidence>
<keyword evidence="3" id="KW-0227">DNA damage</keyword>
<dbReference type="PANTHER" id="PTHR12663">
    <property type="entry name" value="ANDROGEN INDUCED INHIBITOR OF PROLIFERATION AS3 / PDS5-RELATED"/>
    <property type="match status" value="1"/>
</dbReference>
<keyword evidence="4" id="KW-0498">Mitosis</keyword>
<dbReference type="Proteomes" id="UP000631114">
    <property type="component" value="Unassembled WGS sequence"/>
</dbReference>
<dbReference type="EMBL" id="JADFTS010000004">
    <property type="protein sequence ID" value="KAF9608421.1"/>
    <property type="molecule type" value="Genomic_DNA"/>
</dbReference>
<reference evidence="8 9" key="1">
    <citation type="submission" date="2020-10" db="EMBL/GenBank/DDBJ databases">
        <title>The Coptis chinensis genome and diversification of protoberbering-type alkaloids.</title>
        <authorList>
            <person name="Wang B."/>
            <person name="Shu S."/>
            <person name="Song C."/>
            <person name="Liu Y."/>
        </authorList>
    </citation>
    <scope>NUCLEOTIDE SEQUENCE [LARGE SCALE GENOMIC DNA]</scope>
    <source>
        <strain evidence="8">HL-2020</strain>
        <tissue evidence="8">Leaf</tissue>
    </source>
</reference>
<evidence type="ECO:0000256" key="6">
    <source>
        <dbReference type="ARBA" id="ARBA00023242"/>
    </source>
</evidence>
<dbReference type="OrthoDB" id="200660at2759"/>
<dbReference type="GO" id="GO:0006281">
    <property type="term" value="P:DNA repair"/>
    <property type="evidence" value="ECO:0007669"/>
    <property type="project" value="UniProtKB-KW"/>
</dbReference>
<dbReference type="GO" id="GO:0007064">
    <property type="term" value="P:mitotic sister chromatid cohesion"/>
    <property type="evidence" value="ECO:0007669"/>
    <property type="project" value="InterPro"/>
</dbReference>
<dbReference type="InterPro" id="IPR016024">
    <property type="entry name" value="ARM-type_fold"/>
</dbReference>
<proteinExistence type="predicted"/>
<dbReference type="PANTHER" id="PTHR12663:SF50">
    <property type="entry name" value="SISTER CHROMATID COHESION PROTEIN PDS5 HOMOLOG B"/>
    <property type="match status" value="1"/>
</dbReference>
<evidence type="ECO:0000313" key="9">
    <source>
        <dbReference type="Proteomes" id="UP000631114"/>
    </source>
</evidence>
<dbReference type="GO" id="GO:0005634">
    <property type="term" value="C:nucleus"/>
    <property type="evidence" value="ECO:0007669"/>
    <property type="project" value="UniProtKB-SubCell"/>
</dbReference>
<comment type="caution">
    <text evidence="8">The sequence shown here is derived from an EMBL/GenBank/DDBJ whole genome shotgun (WGS) entry which is preliminary data.</text>
</comment>
<evidence type="ECO:0000256" key="2">
    <source>
        <dbReference type="ARBA" id="ARBA00022618"/>
    </source>
</evidence>
<keyword evidence="7" id="KW-0131">Cell cycle</keyword>
<dbReference type="SUPFAM" id="SSF48371">
    <property type="entry name" value="ARM repeat"/>
    <property type="match status" value="1"/>
</dbReference>
<sequence length="538" mass="61321">MLENEAEDALPVLGQSSSLKAAIEPLSKSLIKVKPHNLLQHKDKDVRVLVAGCLCQIIRVLAPDPPYSDEILREIFTLITSMFSELSDTKSPYFTRRVKILETVARLKCCLLMMDIGCDDLVLEMFNIFFSVVREHHQQSLLQSMLSIMTLILEEKVSQPLLDVILRNLLKEEKGAAPASFRLAVSVIQECTEKLEPFVQGFLTSSILDRDSVGSELKEYYHEIIFEIFQCAPQMLLTVIPSLTHELLTDQVDVRIKAVDLIGKLFALPGRHVVQEYRQLFVEFLKRFSDKSVEVRISALQCAKACYTAVPSGSETLEILAALEGRLLDFDDKVRTQAVVTVCDLAKSNLKCIPSEIILRAMERLRQEGVSVRKNTMQKLLELYRDYCTQCSEGLIALSDHFEQIPCKILMLCYDKDCKEFRPQNMDIVLAEDLFPSSLSVEERMRHWIFLFSVFTAAHVKALHSILSQKWRYLYSATDMSTDGITISLKTRLLPGCRWRCTSFWVFEKKIRWQKDLIEDALHMGGLGEPHTGITKSS</sequence>
<keyword evidence="2" id="KW-0132">Cell division</keyword>
<dbReference type="CDD" id="cd19953">
    <property type="entry name" value="PDS5"/>
    <property type="match status" value="1"/>
</dbReference>
<evidence type="ECO:0000256" key="5">
    <source>
        <dbReference type="ARBA" id="ARBA00023204"/>
    </source>
</evidence>
<evidence type="ECO:0000256" key="4">
    <source>
        <dbReference type="ARBA" id="ARBA00022776"/>
    </source>
</evidence>
<evidence type="ECO:0000256" key="7">
    <source>
        <dbReference type="ARBA" id="ARBA00023306"/>
    </source>
</evidence>
<dbReference type="AlphaFoldDB" id="A0A835I0V8"/>
<keyword evidence="9" id="KW-1185">Reference proteome</keyword>
<dbReference type="GO" id="GO:0051301">
    <property type="term" value="P:cell division"/>
    <property type="evidence" value="ECO:0007669"/>
    <property type="project" value="UniProtKB-KW"/>
</dbReference>
<comment type="subcellular location">
    <subcellularLocation>
        <location evidence="1">Nucleus</location>
    </subcellularLocation>
</comment>
<evidence type="ECO:0000313" key="8">
    <source>
        <dbReference type="EMBL" id="KAF9608421.1"/>
    </source>
</evidence>
<protein>
    <submittedName>
        <fullName evidence="8">Uncharacterized protein</fullName>
    </submittedName>
</protein>
<keyword evidence="6" id="KW-0539">Nucleus</keyword>
<dbReference type="GO" id="GO:0000785">
    <property type="term" value="C:chromatin"/>
    <property type="evidence" value="ECO:0007669"/>
    <property type="project" value="TreeGrafter"/>
</dbReference>
<organism evidence="8 9">
    <name type="scientific">Coptis chinensis</name>
    <dbReference type="NCBI Taxonomy" id="261450"/>
    <lineage>
        <taxon>Eukaryota</taxon>
        <taxon>Viridiplantae</taxon>
        <taxon>Streptophyta</taxon>
        <taxon>Embryophyta</taxon>
        <taxon>Tracheophyta</taxon>
        <taxon>Spermatophyta</taxon>
        <taxon>Magnoliopsida</taxon>
        <taxon>Ranunculales</taxon>
        <taxon>Ranunculaceae</taxon>
        <taxon>Coptidoideae</taxon>
        <taxon>Coptis</taxon>
    </lineage>
</organism>
<dbReference type="Pfam" id="PF20168">
    <property type="entry name" value="PDS5"/>
    <property type="match status" value="1"/>
</dbReference>
<evidence type="ECO:0000256" key="1">
    <source>
        <dbReference type="ARBA" id="ARBA00004123"/>
    </source>
</evidence>
<keyword evidence="5" id="KW-0234">DNA repair</keyword>
<dbReference type="GO" id="GO:0035825">
    <property type="term" value="P:homologous recombination"/>
    <property type="evidence" value="ECO:0007669"/>
    <property type="project" value="UniProtKB-ARBA"/>
</dbReference>
<dbReference type="InterPro" id="IPR039776">
    <property type="entry name" value="Pds5"/>
</dbReference>
<dbReference type="InterPro" id="IPR011989">
    <property type="entry name" value="ARM-like"/>
</dbReference>